<protein>
    <submittedName>
        <fullName evidence="1">Uncharacterized protein</fullName>
    </submittedName>
</protein>
<keyword evidence="2" id="KW-1185">Reference proteome</keyword>
<sequence length="334" mass="38276">MFPADSVPMVHIDASISDSPNRKCTCIPADAAQPPNPFTSWSYILPWDSSWTDSQIRDEECRRLCWSALNLICNYISQCAAFDIDPPEFYLGDSRNYALLFPGEVLDRMSPSYRAAHSPSPKESVWGLYCRSMLLWTFCNRLLHSTASNETKTELIFDAWPETQALQDSLRIHDCNLDTALIYMCREYIYNTQITITQALRRLVPSSSVESPTFKRKHAEEWLWYQDRVIQAVKSAVNHLGSVQGHQLTRRPFQVTWFSNQLSICLMLWNQDRTLKNALILAKSILQPVEVMNALWPCIILQRQSDDLRQRLIEACGVVGLEPPVPANYTLPSL</sequence>
<proteinExistence type="predicted"/>
<dbReference type="AlphaFoldDB" id="A0A9P5XQB2"/>
<evidence type="ECO:0000313" key="1">
    <source>
        <dbReference type="EMBL" id="KAF9455732.1"/>
    </source>
</evidence>
<reference evidence="1" key="1">
    <citation type="submission" date="2020-11" db="EMBL/GenBank/DDBJ databases">
        <authorList>
            <consortium name="DOE Joint Genome Institute"/>
            <person name="Ahrendt S."/>
            <person name="Riley R."/>
            <person name="Andreopoulos W."/>
            <person name="Labutti K."/>
            <person name="Pangilinan J."/>
            <person name="Ruiz-Duenas F.J."/>
            <person name="Barrasa J.M."/>
            <person name="Sanchez-Garcia M."/>
            <person name="Camarero S."/>
            <person name="Miyauchi S."/>
            <person name="Serrano A."/>
            <person name="Linde D."/>
            <person name="Babiker R."/>
            <person name="Drula E."/>
            <person name="Ayuso-Fernandez I."/>
            <person name="Pacheco R."/>
            <person name="Padilla G."/>
            <person name="Ferreira P."/>
            <person name="Barriuso J."/>
            <person name="Kellner H."/>
            <person name="Castanera R."/>
            <person name="Alfaro M."/>
            <person name="Ramirez L."/>
            <person name="Pisabarro A.G."/>
            <person name="Kuo A."/>
            <person name="Tritt A."/>
            <person name="Lipzen A."/>
            <person name="He G."/>
            <person name="Yan M."/>
            <person name="Ng V."/>
            <person name="Cullen D."/>
            <person name="Martin F."/>
            <person name="Rosso M.-N."/>
            <person name="Henrissat B."/>
            <person name="Hibbett D."/>
            <person name="Martinez A.T."/>
            <person name="Grigoriev I.V."/>
        </authorList>
    </citation>
    <scope>NUCLEOTIDE SEQUENCE</scope>
    <source>
        <strain evidence="1">CBS 247.69</strain>
    </source>
</reference>
<evidence type="ECO:0000313" key="2">
    <source>
        <dbReference type="Proteomes" id="UP000807353"/>
    </source>
</evidence>
<dbReference type="EMBL" id="MU150538">
    <property type="protein sequence ID" value="KAF9455732.1"/>
    <property type="molecule type" value="Genomic_DNA"/>
</dbReference>
<name>A0A9P5XQB2_9AGAR</name>
<comment type="caution">
    <text evidence="1">The sequence shown here is derived from an EMBL/GenBank/DDBJ whole genome shotgun (WGS) entry which is preliminary data.</text>
</comment>
<accession>A0A9P5XQB2</accession>
<dbReference type="OrthoDB" id="10261408at2759"/>
<gene>
    <name evidence="1" type="ORF">BDZ94DRAFT_1277462</name>
</gene>
<dbReference type="Proteomes" id="UP000807353">
    <property type="component" value="Unassembled WGS sequence"/>
</dbReference>
<organism evidence="1 2">
    <name type="scientific">Collybia nuda</name>
    <dbReference type="NCBI Taxonomy" id="64659"/>
    <lineage>
        <taxon>Eukaryota</taxon>
        <taxon>Fungi</taxon>
        <taxon>Dikarya</taxon>
        <taxon>Basidiomycota</taxon>
        <taxon>Agaricomycotina</taxon>
        <taxon>Agaricomycetes</taxon>
        <taxon>Agaricomycetidae</taxon>
        <taxon>Agaricales</taxon>
        <taxon>Tricholomatineae</taxon>
        <taxon>Clitocybaceae</taxon>
        <taxon>Collybia</taxon>
    </lineage>
</organism>